<dbReference type="SUPFAM" id="SSF53254">
    <property type="entry name" value="Phosphoglycerate mutase-like"/>
    <property type="match status" value="1"/>
</dbReference>
<dbReference type="PROSITE" id="PS00175">
    <property type="entry name" value="PG_MUTASE"/>
    <property type="match status" value="1"/>
</dbReference>
<reference evidence="4" key="1">
    <citation type="submission" date="2016-10" db="EMBL/GenBank/DDBJ databases">
        <authorList>
            <person name="Varghese N."/>
            <person name="Submissions S."/>
        </authorList>
    </citation>
    <scope>NUCLEOTIDE SEQUENCE [LARGE SCALE GENOMIC DNA]</scope>
    <source>
        <strain evidence="4">NRRL B-59562</strain>
    </source>
</reference>
<evidence type="ECO:0000256" key="2">
    <source>
        <dbReference type="PIRSR" id="PIRSR613078-2"/>
    </source>
</evidence>
<sequence>MNPPRYAAPTLYLIRHGETDWNARRRLQGRQDIPLNDTGRAQAATSGLCLRWLLAQPQALDFVASPLRRTRETMRIVRQRIGLEADDYRTDERLMEIDFGDWEGSSWTDIAAREPERFAARQADPLGFAPTGGESYRKVFERVAGFLETVQRDTVVVAHAGVLRSFLALRTATDPASVPAIEVPQDQVLMIRDGDFAWLRASAALDGRA</sequence>
<dbReference type="CDD" id="cd07067">
    <property type="entry name" value="HP_PGM_like"/>
    <property type="match status" value="1"/>
</dbReference>
<dbReference type="EMBL" id="FNNU01000003">
    <property type="protein sequence ID" value="SDX11274.1"/>
    <property type="molecule type" value="Genomic_DNA"/>
</dbReference>
<protein>
    <submittedName>
        <fullName evidence="3">Probable phosphoglycerate mutase</fullName>
    </submittedName>
</protein>
<dbReference type="InterPro" id="IPR050275">
    <property type="entry name" value="PGM_Phosphatase"/>
</dbReference>
<organism evidence="3 4">
    <name type="scientific">Pseudomonas kuykendallii</name>
    <dbReference type="NCBI Taxonomy" id="1007099"/>
    <lineage>
        <taxon>Bacteria</taxon>
        <taxon>Pseudomonadati</taxon>
        <taxon>Pseudomonadota</taxon>
        <taxon>Gammaproteobacteria</taxon>
        <taxon>Pseudomonadales</taxon>
        <taxon>Pseudomonadaceae</taxon>
        <taxon>Pseudomonas</taxon>
    </lineage>
</organism>
<evidence type="ECO:0000256" key="1">
    <source>
        <dbReference type="PIRSR" id="PIRSR613078-1"/>
    </source>
</evidence>
<dbReference type="PANTHER" id="PTHR48100">
    <property type="entry name" value="BROAD-SPECIFICITY PHOSPHATASE YOR283W-RELATED"/>
    <property type="match status" value="1"/>
</dbReference>
<keyword evidence="4" id="KW-1185">Reference proteome</keyword>
<dbReference type="InterPro" id="IPR029033">
    <property type="entry name" value="His_PPase_superfam"/>
</dbReference>
<dbReference type="GO" id="GO:0016791">
    <property type="term" value="F:phosphatase activity"/>
    <property type="evidence" value="ECO:0007669"/>
    <property type="project" value="TreeGrafter"/>
</dbReference>
<gene>
    <name evidence="3" type="ORF">SAMN05216287_2135</name>
</gene>
<name>A0A1H2Z308_9PSED</name>
<dbReference type="InterPro" id="IPR001345">
    <property type="entry name" value="PG/BPGM_mutase_AS"/>
</dbReference>
<feature type="active site" description="Tele-phosphohistidine intermediate" evidence="1">
    <location>
        <position position="16"/>
    </location>
</feature>
<feature type="binding site" evidence="2">
    <location>
        <position position="69"/>
    </location>
    <ligand>
        <name>substrate</name>
    </ligand>
</feature>
<dbReference type="OrthoDB" id="9783269at2"/>
<dbReference type="AlphaFoldDB" id="A0A1H2Z308"/>
<dbReference type="PIRSF" id="PIRSF000709">
    <property type="entry name" value="6PFK_2-Ptase"/>
    <property type="match status" value="1"/>
</dbReference>
<evidence type="ECO:0000313" key="4">
    <source>
        <dbReference type="Proteomes" id="UP000243778"/>
    </source>
</evidence>
<dbReference type="InterPro" id="IPR013078">
    <property type="entry name" value="His_Pase_superF_clade-1"/>
</dbReference>
<dbReference type="PANTHER" id="PTHR48100:SF59">
    <property type="entry name" value="ADENOSYLCOBALAMIN_ALPHA-RIBAZOLE PHOSPHATASE"/>
    <property type="match status" value="1"/>
</dbReference>
<proteinExistence type="predicted"/>
<dbReference type="Proteomes" id="UP000243778">
    <property type="component" value="Unassembled WGS sequence"/>
</dbReference>
<dbReference type="Pfam" id="PF00300">
    <property type="entry name" value="His_Phos_1"/>
    <property type="match status" value="1"/>
</dbReference>
<dbReference type="GO" id="GO:0005737">
    <property type="term" value="C:cytoplasm"/>
    <property type="evidence" value="ECO:0007669"/>
    <property type="project" value="TreeGrafter"/>
</dbReference>
<dbReference type="STRING" id="1007099.SAMN05216287_2135"/>
<feature type="active site" description="Proton donor/acceptor" evidence="1">
    <location>
        <position position="96"/>
    </location>
</feature>
<evidence type="ECO:0000313" key="3">
    <source>
        <dbReference type="EMBL" id="SDX11274.1"/>
    </source>
</evidence>
<feature type="binding site" evidence="2">
    <location>
        <begin position="15"/>
        <end position="22"/>
    </location>
    <ligand>
        <name>substrate</name>
    </ligand>
</feature>
<accession>A0A1H2Z308</accession>
<dbReference type="Gene3D" id="3.40.50.1240">
    <property type="entry name" value="Phosphoglycerate mutase-like"/>
    <property type="match status" value="1"/>
</dbReference>
<dbReference type="RefSeq" id="WP_090227684.1">
    <property type="nucleotide sequence ID" value="NZ_FNNU01000003.1"/>
</dbReference>
<dbReference type="SMART" id="SM00855">
    <property type="entry name" value="PGAM"/>
    <property type="match status" value="1"/>
</dbReference>